<evidence type="ECO:0000256" key="2">
    <source>
        <dbReference type="PROSITE-ProRule" id="PRU00708"/>
    </source>
</evidence>
<dbReference type="InterPro" id="IPR046960">
    <property type="entry name" value="PPR_At4g14850-like_plant"/>
</dbReference>
<dbReference type="PANTHER" id="PTHR47926">
    <property type="entry name" value="PENTATRICOPEPTIDE REPEAT-CONTAINING PROTEIN"/>
    <property type="match status" value="1"/>
</dbReference>
<evidence type="ECO:0000256" key="1">
    <source>
        <dbReference type="ARBA" id="ARBA00022737"/>
    </source>
</evidence>
<dbReference type="Proteomes" id="UP001642487">
    <property type="component" value="Chromosome 3"/>
</dbReference>
<organism evidence="3 4">
    <name type="scientific">Citrullus colocynthis</name>
    <name type="common">colocynth</name>
    <dbReference type="NCBI Taxonomy" id="252529"/>
    <lineage>
        <taxon>Eukaryota</taxon>
        <taxon>Viridiplantae</taxon>
        <taxon>Streptophyta</taxon>
        <taxon>Embryophyta</taxon>
        <taxon>Tracheophyta</taxon>
        <taxon>Spermatophyta</taxon>
        <taxon>Magnoliopsida</taxon>
        <taxon>eudicotyledons</taxon>
        <taxon>Gunneridae</taxon>
        <taxon>Pentapetalae</taxon>
        <taxon>rosids</taxon>
        <taxon>fabids</taxon>
        <taxon>Cucurbitales</taxon>
        <taxon>Cucurbitaceae</taxon>
        <taxon>Benincaseae</taxon>
        <taxon>Citrullus</taxon>
    </lineage>
</organism>
<dbReference type="NCBIfam" id="TIGR00756">
    <property type="entry name" value="PPR"/>
    <property type="match status" value="1"/>
</dbReference>
<dbReference type="Gene3D" id="1.25.40.10">
    <property type="entry name" value="Tetratricopeptide repeat domain"/>
    <property type="match status" value="1"/>
</dbReference>
<evidence type="ECO:0000313" key="3">
    <source>
        <dbReference type="EMBL" id="CAK9319065.1"/>
    </source>
</evidence>
<dbReference type="PROSITE" id="PS51375">
    <property type="entry name" value="PPR"/>
    <property type="match status" value="1"/>
</dbReference>
<keyword evidence="4" id="KW-1185">Reference proteome</keyword>
<dbReference type="InterPro" id="IPR002885">
    <property type="entry name" value="PPR_rpt"/>
</dbReference>
<accession>A0ABP0YF08</accession>
<dbReference type="EMBL" id="OZ021737">
    <property type="protein sequence ID" value="CAK9319065.1"/>
    <property type="molecule type" value="Genomic_DNA"/>
</dbReference>
<dbReference type="InterPro" id="IPR011990">
    <property type="entry name" value="TPR-like_helical_dom_sf"/>
</dbReference>
<gene>
    <name evidence="3" type="ORF">CITCOLO1_LOCUS11056</name>
</gene>
<evidence type="ECO:0000313" key="4">
    <source>
        <dbReference type="Proteomes" id="UP001642487"/>
    </source>
</evidence>
<name>A0ABP0YF08_9ROSI</name>
<dbReference type="Pfam" id="PF13041">
    <property type="entry name" value="PPR_2"/>
    <property type="match status" value="1"/>
</dbReference>
<dbReference type="PANTHER" id="PTHR47926:SF414">
    <property type="entry name" value="PENTATRICOPEPTIDE REPEAT-CONTAINING PROTEIN DOT4, CHLOROPLASTIC-LIKE"/>
    <property type="match status" value="1"/>
</dbReference>
<feature type="repeat" description="PPR" evidence="2">
    <location>
        <begin position="28"/>
        <end position="62"/>
    </location>
</feature>
<sequence length="114" mass="12487">MSALVVFYCTLGRIKLGKHVFDEISTKEVICLSSMIKGYGMNGCGSEALKTFSDMLSYGLKPNGVVFVSLLSACAHCGLEKEGWIWFHSMIDKYGITPMVAHYACIAAHSARKN</sequence>
<proteinExistence type="predicted"/>
<protein>
    <recommendedName>
        <fullName evidence="5">Pentatricopeptide repeat-containing protein</fullName>
    </recommendedName>
</protein>
<reference evidence="3 4" key="1">
    <citation type="submission" date="2024-03" db="EMBL/GenBank/DDBJ databases">
        <authorList>
            <person name="Gkanogiannis A."/>
            <person name="Becerra Lopez-Lavalle L."/>
        </authorList>
    </citation>
    <scope>NUCLEOTIDE SEQUENCE [LARGE SCALE GENOMIC DNA]</scope>
</reference>
<evidence type="ECO:0008006" key="5">
    <source>
        <dbReference type="Google" id="ProtNLM"/>
    </source>
</evidence>
<keyword evidence="1" id="KW-0677">Repeat</keyword>